<keyword evidence="2" id="KW-0805">Transcription regulation</keyword>
<feature type="region of interest" description="Disordered" evidence="6">
    <location>
        <begin position="99"/>
        <end position="137"/>
    </location>
</feature>
<gene>
    <name evidence="8" type="ORF">QR680_001101</name>
</gene>
<comment type="subcellular location">
    <subcellularLocation>
        <location evidence="1">Nucleus</location>
    </subcellularLocation>
</comment>
<reference evidence="8" key="1">
    <citation type="submission" date="2023-06" db="EMBL/GenBank/DDBJ databases">
        <title>Genomic analysis of the entomopathogenic nematode Steinernema hermaphroditum.</title>
        <authorList>
            <person name="Schwarz E.M."/>
            <person name="Heppert J.K."/>
            <person name="Baniya A."/>
            <person name="Schwartz H.T."/>
            <person name="Tan C.-H."/>
            <person name="Antoshechkin I."/>
            <person name="Sternberg P.W."/>
            <person name="Goodrich-Blair H."/>
            <person name="Dillman A.R."/>
        </authorList>
    </citation>
    <scope>NUCLEOTIDE SEQUENCE</scope>
    <source>
        <strain evidence="8">PS9179</strain>
        <tissue evidence="8">Whole animal</tissue>
    </source>
</reference>
<dbReference type="Pfam" id="PF02257">
    <property type="entry name" value="RFX_DNA_binding"/>
    <property type="match status" value="1"/>
</dbReference>
<dbReference type="GO" id="GO:0000981">
    <property type="term" value="F:DNA-binding transcription factor activity, RNA polymerase II-specific"/>
    <property type="evidence" value="ECO:0007669"/>
    <property type="project" value="TreeGrafter"/>
</dbReference>
<dbReference type="EMBL" id="JAUCMV010000005">
    <property type="protein sequence ID" value="KAK0395077.1"/>
    <property type="molecule type" value="Genomic_DNA"/>
</dbReference>
<evidence type="ECO:0000259" key="7">
    <source>
        <dbReference type="PROSITE" id="PS51526"/>
    </source>
</evidence>
<organism evidence="8 9">
    <name type="scientific">Steinernema hermaphroditum</name>
    <dbReference type="NCBI Taxonomy" id="289476"/>
    <lineage>
        <taxon>Eukaryota</taxon>
        <taxon>Metazoa</taxon>
        <taxon>Ecdysozoa</taxon>
        <taxon>Nematoda</taxon>
        <taxon>Chromadorea</taxon>
        <taxon>Rhabditida</taxon>
        <taxon>Tylenchina</taxon>
        <taxon>Panagrolaimomorpha</taxon>
        <taxon>Strongyloidoidea</taxon>
        <taxon>Steinernematidae</taxon>
        <taxon>Steinernema</taxon>
    </lineage>
</organism>
<dbReference type="InterPro" id="IPR003150">
    <property type="entry name" value="DNA-bd_RFX"/>
</dbReference>
<keyword evidence="4" id="KW-0804">Transcription</keyword>
<dbReference type="FunFam" id="1.10.10.10:FF:000017">
    <property type="entry name" value="transcription factor RFX3 isoform X1"/>
    <property type="match status" value="1"/>
</dbReference>
<dbReference type="GO" id="GO:0000978">
    <property type="term" value="F:RNA polymerase II cis-regulatory region sequence-specific DNA binding"/>
    <property type="evidence" value="ECO:0007669"/>
    <property type="project" value="TreeGrafter"/>
</dbReference>
<accession>A0AA39GWY5</accession>
<feature type="region of interest" description="Disordered" evidence="6">
    <location>
        <begin position="437"/>
        <end position="504"/>
    </location>
</feature>
<dbReference type="AlphaFoldDB" id="A0AA39GWY5"/>
<evidence type="ECO:0000313" key="8">
    <source>
        <dbReference type="EMBL" id="KAK0395077.1"/>
    </source>
</evidence>
<evidence type="ECO:0000256" key="4">
    <source>
        <dbReference type="ARBA" id="ARBA00023163"/>
    </source>
</evidence>
<evidence type="ECO:0000256" key="6">
    <source>
        <dbReference type="SAM" id="MobiDB-lite"/>
    </source>
</evidence>
<dbReference type="InterPro" id="IPR036388">
    <property type="entry name" value="WH-like_DNA-bd_sf"/>
</dbReference>
<keyword evidence="9" id="KW-1185">Reference proteome</keyword>
<dbReference type="GO" id="GO:0005634">
    <property type="term" value="C:nucleus"/>
    <property type="evidence" value="ECO:0007669"/>
    <property type="project" value="UniProtKB-SubCell"/>
</dbReference>
<feature type="region of interest" description="Disordered" evidence="6">
    <location>
        <begin position="315"/>
        <end position="352"/>
    </location>
</feature>
<evidence type="ECO:0000256" key="2">
    <source>
        <dbReference type="ARBA" id="ARBA00023015"/>
    </source>
</evidence>
<dbReference type="Gene3D" id="1.10.10.10">
    <property type="entry name" value="Winged helix-like DNA-binding domain superfamily/Winged helix DNA-binding domain"/>
    <property type="match status" value="1"/>
</dbReference>
<dbReference type="PANTHER" id="PTHR12619">
    <property type="entry name" value="RFX TRANSCRIPTION FACTOR FAMILY"/>
    <property type="match status" value="1"/>
</dbReference>
<sequence length="1063" mass="116438">MNVSAILGATSADSIKVDIVDKLQRMLEGIKGINACTSSSVAASDSVASSSKAVESSASPAPGSLDAAVLRRRAALARDAARNLESCISRLPLPSTTTTVSTVTTSVAKSRGKNQLTTTSASPSANPQDAPTPSTSSAKDIAASLALLQAIANAGGYRSRVAHQPLPVAASSCLLPSATIDPFLPFGGTMDLYNGPFFGFPYRPPPTQPTAATHFDYASKVRDGAVGSSLELPASCLDLTSATDNSAASSANHLALIGAAAAGAQSRTLTPHLNPMDPYPLTSHIHSPTATYVYATDGSSYPAYYQYQPTLPSPGTAPNYAVAQHPPQQNSPGSGDDDGSGSGSNQISHASRAPSVTFQWLNENYETADGTSLPRCTLYNHYRKHCQEQNIDPVNAASFGKLIRSVFIGLRTRRLGTRGHSKYHYYGIRIKADSPLLRESHSNGSGSGNEGGGSNATPLHEYPTRTSARRNSQARSSFSREFRTTQNQDRLRQDSSSPSTNGDLYITTTNALQPSSEISIKRNAPVFDIYENDAEIGICSEKRAKTDPQIVGQVTLGDGGVPAVEFENLEGMEEFLRPLGLTMQHVVKFASMYNAHCAETLQNIKVLNFDAVADGWMSFWSQDHDDSHEERGDENTPIKPEDSNQEPMKLSQVQMYRLCTVPEILNYVEKMDLAFYQVIVEVLMPDVLSEDASKLLANQVRNFSKLIETGMRKALHSVPAPLEKRKMKAIRMLAQTLRRYTSLNHLAQAARAVFQNPQQMELMYEDFVRVDMQTVSEQAAFVCECDPVLVANLTADFRDNLQKLRSLEEWTEWMEAVIDQVLAKYYNCHLTTMANAGRKFLTRWSYYGSMIIRDLTLRSANSFGSFHLIRLLFDEYMLYLVEKSLSKSANKPLISILYETRQEEFDYNPVPRSNGIAMVSEASLPYQHADLVTVSQPHPIQPHPIYPQYIMTDRDLEDYHRQAAVTHQMNVDAKQLHIPAVSIVYVDDAHQYTTLTTATSACSDQVVVVDAPQHTHALQSYDSEAIATTDSQTSDMIIAANMLVDAGEEIKIESPETKVTHLL</sequence>
<dbReference type="InterPro" id="IPR057321">
    <property type="entry name" value="RFX1-4/6/8-like_BCD"/>
</dbReference>
<protein>
    <recommendedName>
        <fullName evidence="7">RFX-type winged-helix domain-containing protein</fullName>
    </recommendedName>
</protein>
<dbReference type="SUPFAM" id="SSF46785">
    <property type="entry name" value="Winged helix' DNA-binding domain"/>
    <property type="match status" value="1"/>
</dbReference>
<evidence type="ECO:0000256" key="3">
    <source>
        <dbReference type="ARBA" id="ARBA00023125"/>
    </source>
</evidence>
<comment type="caution">
    <text evidence="8">The sequence shown here is derived from an EMBL/GenBank/DDBJ whole genome shotgun (WGS) entry which is preliminary data.</text>
</comment>
<evidence type="ECO:0000256" key="5">
    <source>
        <dbReference type="ARBA" id="ARBA00023242"/>
    </source>
</evidence>
<name>A0AA39GWY5_9BILA</name>
<feature type="compositionally biased region" description="Basic and acidic residues" evidence="6">
    <location>
        <begin position="478"/>
        <end position="493"/>
    </location>
</feature>
<dbReference type="Pfam" id="PF25340">
    <property type="entry name" value="BCD_RFX"/>
    <property type="match status" value="1"/>
</dbReference>
<feature type="compositionally biased region" description="Gly residues" evidence="6">
    <location>
        <begin position="445"/>
        <end position="454"/>
    </location>
</feature>
<dbReference type="PANTHER" id="PTHR12619:SF33">
    <property type="entry name" value="RFX, ISOFORM H"/>
    <property type="match status" value="1"/>
</dbReference>
<dbReference type="PROSITE" id="PS51526">
    <property type="entry name" value="RFX_DBD"/>
    <property type="match status" value="1"/>
</dbReference>
<feature type="compositionally biased region" description="Basic and acidic residues" evidence="6">
    <location>
        <begin position="623"/>
        <end position="642"/>
    </location>
</feature>
<feature type="compositionally biased region" description="Polar residues" evidence="6">
    <location>
        <begin position="464"/>
        <end position="477"/>
    </location>
</feature>
<keyword evidence="5" id="KW-0539">Nucleus</keyword>
<feature type="compositionally biased region" description="Polar residues" evidence="6">
    <location>
        <begin position="494"/>
        <end position="504"/>
    </location>
</feature>
<proteinExistence type="predicted"/>
<evidence type="ECO:0000313" key="9">
    <source>
        <dbReference type="Proteomes" id="UP001175271"/>
    </source>
</evidence>
<feature type="domain" description="RFX-type winged-helix" evidence="7">
    <location>
        <begin position="357"/>
        <end position="432"/>
    </location>
</feature>
<keyword evidence="3" id="KW-0238">DNA-binding</keyword>
<dbReference type="InterPro" id="IPR036390">
    <property type="entry name" value="WH_DNA-bd_sf"/>
</dbReference>
<dbReference type="Proteomes" id="UP001175271">
    <property type="component" value="Unassembled WGS sequence"/>
</dbReference>
<dbReference type="InterPro" id="IPR039779">
    <property type="entry name" value="RFX-like"/>
</dbReference>
<evidence type="ECO:0000256" key="1">
    <source>
        <dbReference type="ARBA" id="ARBA00004123"/>
    </source>
</evidence>
<feature type="region of interest" description="Disordered" evidence="6">
    <location>
        <begin position="623"/>
        <end position="646"/>
    </location>
</feature>
<feature type="compositionally biased region" description="Polar residues" evidence="6">
    <location>
        <begin position="113"/>
        <end position="137"/>
    </location>
</feature>